<dbReference type="AlphaFoldDB" id="A0A2V3II50"/>
<organism evidence="2 3">
    <name type="scientific">Gracilariopsis chorda</name>
    <dbReference type="NCBI Taxonomy" id="448386"/>
    <lineage>
        <taxon>Eukaryota</taxon>
        <taxon>Rhodophyta</taxon>
        <taxon>Florideophyceae</taxon>
        <taxon>Rhodymeniophycidae</taxon>
        <taxon>Gracilariales</taxon>
        <taxon>Gracilariaceae</taxon>
        <taxon>Gracilariopsis</taxon>
    </lineage>
</organism>
<name>A0A2V3II50_9FLOR</name>
<feature type="signal peptide" evidence="1">
    <location>
        <begin position="1"/>
        <end position="25"/>
    </location>
</feature>
<protein>
    <submittedName>
        <fullName evidence="2">Uncharacterized protein</fullName>
    </submittedName>
</protein>
<feature type="chain" id="PRO_5016052936" evidence="1">
    <location>
        <begin position="26"/>
        <end position="474"/>
    </location>
</feature>
<evidence type="ECO:0000313" key="2">
    <source>
        <dbReference type="EMBL" id="PXF41766.1"/>
    </source>
</evidence>
<comment type="caution">
    <text evidence="2">The sequence shown here is derived from an EMBL/GenBank/DDBJ whole genome shotgun (WGS) entry which is preliminary data.</text>
</comment>
<dbReference type="OrthoDB" id="4566292at2759"/>
<dbReference type="EMBL" id="NBIV01000197">
    <property type="protein sequence ID" value="PXF41766.1"/>
    <property type="molecule type" value="Genomic_DNA"/>
</dbReference>
<keyword evidence="3" id="KW-1185">Reference proteome</keyword>
<evidence type="ECO:0000256" key="1">
    <source>
        <dbReference type="SAM" id="SignalP"/>
    </source>
</evidence>
<evidence type="ECO:0000313" key="3">
    <source>
        <dbReference type="Proteomes" id="UP000247409"/>
    </source>
</evidence>
<gene>
    <name evidence="2" type="ORF">BWQ96_08516</name>
</gene>
<keyword evidence="1" id="KW-0732">Signal</keyword>
<reference evidence="2 3" key="1">
    <citation type="journal article" date="2018" name="Mol. Biol. Evol.">
        <title>Analysis of the draft genome of the red seaweed Gracilariopsis chorda provides insights into genome size evolution in Rhodophyta.</title>
        <authorList>
            <person name="Lee J."/>
            <person name="Yang E.C."/>
            <person name="Graf L."/>
            <person name="Yang J.H."/>
            <person name="Qiu H."/>
            <person name="Zel Zion U."/>
            <person name="Chan C.X."/>
            <person name="Stephens T.G."/>
            <person name="Weber A.P.M."/>
            <person name="Boo G.H."/>
            <person name="Boo S.M."/>
            <person name="Kim K.M."/>
            <person name="Shin Y."/>
            <person name="Jung M."/>
            <person name="Lee S.J."/>
            <person name="Yim H.S."/>
            <person name="Lee J.H."/>
            <person name="Bhattacharya D."/>
            <person name="Yoon H.S."/>
        </authorList>
    </citation>
    <scope>NUCLEOTIDE SEQUENCE [LARGE SCALE GENOMIC DNA]</scope>
    <source>
        <strain evidence="2 3">SKKU-2015</strain>
        <tissue evidence="2">Whole body</tissue>
    </source>
</reference>
<sequence length="474" mass="52369">MQEQAKNMKVFLSLTLFARFLLSYAASYPSFYSPTDLSVAVKASQTSNEVFRCDSSNAIHRALCRAALNKVNSELEGAGISIDRNGVLFLYDDPSNRKIQTGKSCSVTAEQRHQHLEVRFKRSARLRLKGNSLTEPFVLRLKLPVTLSSRVDIKQRFGAKVPQISSFKIRMKCKNYASDSYSLKGSLSTNANMGIGFYLKPSLGTVASGDYAIVLQPIVRVVTKLESTDIRLDASGVSPIAAVWSSVVGWTSTLTQVADAALNGKCITAVIERNVAWDVGSAVVLGIGSLPAPLEKLLWKLLSTVGEFLARKKARGYGEDIEDDLNKKVRRALNVGSDGRRVIIIKRNFMEMLRKQGENENVFVRPPTNPTAHCMTGVNYMCSICRGCSQCVSERNRCRAQQRAVTQKWTPKNLIHSVPKIAALARPSPNPKPAPRGTVQDRDACYRRAHSVCAACRGCGECRYLISQCDRIRI</sequence>
<accession>A0A2V3II50</accession>
<dbReference type="Proteomes" id="UP000247409">
    <property type="component" value="Unassembled WGS sequence"/>
</dbReference>
<proteinExistence type="predicted"/>